<dbReference type="InterPro" id="IPR029058">
    <property type="entry name" value="AB_hydrolase_fold"/>
</dbReference>
<keyword evidence="3" id="KW-1185">Reference proteome</keyword>
<dbReference type="Gene3D" id="3.40.50.1820">
    <property type="entry name" value="alpha/beta hydrolase"/>
    <property type="match status" value="1"/>
</dbReference>
<dbReference type="Pfam" id="PF00561">
    <property type="entry name" value="Abhydrolase_1"/>
    <property type="match status" value="1"/>
</dbReference>
<name>A0ABV7KHM0_PLAOK</name>
<keyword evidence="2" id="KW-0378">Hydrolase</keyword>
<dbReference type="InterPro" id="IPR000073">
    <property type="entry name" value="AB_hydrolase_1"/>
</dbReference>
<gene>
    <name evidence="2" type="ORF">ACFOEJ_01970</name>
</gene>
<dbReference type="InterPro" id="IPR050266">
    <property type="entry name" value="AB_hydrolase_sf"/>
</dbReference>
<feature type="domain" description="AB hydrolase-1" evidence="1">
    <location>
        <begin position="28"/>
        <end position="152"/>
    </location>
</feature>
<evidence type="ECO:0000313" key="2">
    <source>
        <dbReference type="EMBL" id="MFC3209844.1"/>
    </source>
</evidence>
<dbReference type="Proteomes" id="UP001595625">
    <property type="component" value="Unassembled WGS sequence"/>
</dbReference>
<dbReference type="PANTHER" id="PTHR43798">
    <property type="entry name" value="MONOACYLGLYCEROL LIPASE"/>
    <property type="match status" value="1"/>
</dbReference>
<dbReference type="SUPFAM" id="SSF53474">
    <property type="entry name" value="alpha/beta-Hydrolases"/>
    <property type="match status" value="1"/>
</dbReference>
<dbReference type="EMBL" id="JBHRUJ010000001">
    <property type="protein sequence ID" value="MFC3209844.1"/>
    <property type="molecule type" value="Genomic_DNA"/>
</dbReference>
<evidence type="ECO:0000259" key="1">
    <source>
        <dbReference type="Pfam" id="PF00561"/>
    </source>
</evidence>
<proteinExistence type="predicted"/>
<comment type="caution">
    <text evidence="2">The sequence shown here is derived from an EMBL/GenBank/DDBJ whole genome shotgun (WGS) entry which is preliminary data.</text>
</comment>
<dbReference type="RefSeq" id="WP_117313623.1">
    <property type="nucleotide sequence ID" value="NZ_JBHRUJ010000001.1"/>
</dbReference>
<reference evidence="3" key="1">
    <citation type="journal article" date="2019" name="Int. J. Syst. Evol. Microbiol.">
        <title>The Global Catalogue of Microorganisms (GCM) 10K type strain sequencing project: providing services to taxonomists for standard genome sequencing and annotation.</title>
        <authorList>
            <consortium name="The Broad Institute Genomics Platform"/>
            <consortium name="The Broad Institute Genome Sequencing Center for Infectious Disease"/>
            <person name="Wu L."/>
            <person name="Ma J."/>
        </authorList>
    </citation>
    <scope>NUCLEOTIDE SEQUENCE [LARGE SCALE GENOMIC DNA]</scope>
    <source>
        <strain evidence="3">CCM 320</strain>
    </source>
</reference>
<sequence>MGNSVGGRIAINGAELYYERTDKTGKGPVVVFESGYGWDMENWEPIRKRLAGSVEMFFYDRAGVGKSDKSDGPLHSLQIVWNLKDLLQVAKVEPPYLMVGHSFGGINVRLFAHLYPDDTAGVILLDSCHEDQNQKMVPLFSEQVKEEYLSQFTVEATLEEFEQSLEQVRGKSLGNTTLLVVTGGTQPHHTAESMREWLNFQMELAELSSTSEHVVIEEAGHAVHLDNPVLVTSLIKKMIIQ</sequence>
<organism evidence="2 3">
    <name type="scientific">Planomicrobium okeanokoites</name>
    <name type="common">Planococcus okeanokoites</name>
    <name type="synonym">Flavobacterium okeanokoites</name>
    <dbReference type="NCBI Taxonomy" id="244"/>
    <lineage>
        <taxon>Bacteria</taxon>
        <taxon>Bacillati</taxon>
        <taxon>Bacillota</taxon>
        <taxon>Bacilli</taxon>
        <taxon>Bacillales</taxon>
        <taxon>Caryophanaceae</taxon>
        <taxon>Planomicrobium</taxon>
    </lineage>
</organism>
<accession>A0ABV7KHM0</accession>
<dbReference type="PANTHER" id="PTHR43798:SF5">
    <property type="entry name" value="MONOACYLGLYCEROL LIPASE ABHD6"/>
    <property type="match status" value="1"/>
</dbReference>
<evidence type="ECO:0000313" key="3">
    <source>
        <dbReference type="Proteomes" id="UP001595625"/>
    </source>
</evidence>
<dbReference type="GO" id="GO:0016787">
    <property type="term" value="F:hydrolase activity"/>
    <property type="evidence" value="ECO:0007669"/>
    <property type="project" value="UniProtKB-KW"/>
</dbReference>
<protein>
    <submittedName>
        <fullName evidence="2">Alpha/beta fold hydrolase</fullName>
    </submittedName>
</protein>